<gene>
    <name evidence="1" type="ORF">ILEXP_LOCUS12857</name>
</gene>
<reference evidence="1 2" key="1">
    <citation type="submission" date="2024-02" db="EMBL/GenBank/DDBJ databases">
        <authorList>
            <person name="Vignale AGUSTIN F."/>
            <person name="Sosa J E."/>
            <person name="Modenutti C."/>
        </authorList>
    </citation>
    <scope>NUCLEOTIDE SEQUENCE [LARGE SCALE GENOMIC DNA]</scope>
</reference>
<organism evidence="1 2">
    <name type="scientific">Ilex paraguariensis</name>
    <name type="common">yerba mate</name>
    <dbReference type="NCBI Taxonomy" id="185542"/>
    <lineage>
        <taxon>Eukaryota</taxon>
        <taxon>Viridiplantae</taxon>
        <taxon>Streptophyta</taxon>
        <taxon>Embryophyta</taxon>
        <taxon>Tracheophyta</taxon>
        <taxon>Spermatophyta</taxon>
        <taxon>Magnoliopsida</taxon>
        <taxon>eudicotyledons</taxon>
        <taxon>Gunneridae</taxon>
        <taxon>Pentapetalae</taxon>
        <taxon>asterids</taxon>
        <taxon>campanulids</taxon>
        <taxon>Aquifoliales</taxon>
        <taxon>Aquifoliaceae</taxon>
        <taxon>Ilex</taxon>
    </lineage>
</organism>
<dbReference type="Proteomes" id="UP001642360">
    <property type="component" value="Unassembled WGS sequence"/>
</dbReference>
<dbReference type="AlphaFoldDB" id="A0ABC8RQV7"/>
<proteinExistence type="predicted"/>
<keyword evidence="2" id="KW-1185">Reference proteome</keyword>
<sequence>MDGDSLSPLLLFDRKKHKIIEERERQSEIPSSYSHFMQQRRKRLGKRWRRERVKKRKMGAYLICASKHLKKGRFLESTCCSSTGRNTRSLKQGRGRVRLFRPTHILCSREEREWGKDGEEKE</sequence>
<name>A0ABC8RQV7_9AQUA</name>
<evidence type="ECO:0000313" key="1">
    <source>
        <dbReference type="EMBL" id="CAK9145063.1"/>
    </source>
</evidence>
<evidence type="ECO:0000313" key="2">
    <source>
        <dbReference type="Proteomes" id="UP001642360"/>
    </source>
</evidence>
<protein>
    <submittedName>
        <fullName evidence="1">Uncharacterized protein</fullName>
    </submittedName>
</protein>
<comment type="caution">
    <text evidence="1">The sequence shown here is derived from an EMBL/GenBank/DDBJ whole genome shotgun (WGS) entry which is preliminary data.</text>
</comment>
<dbReference type="EMBL" id="CAUOFW020001458">
    <property type="protein sequence ID" value="CAK9145063.1"/>
    <property type="molecule type" value="Genomic_DNA"/>
</dbReference>
<accession>A0ABC8RQV7</accession>